<dbReference type="AlphaFoldDB" id="A0A0L7L0L3"/>
<keyword evidence="2" id="KW-1185">Reference proteome</keyword>
<gene>
    <name evidence="1" type="ORF">OBRU01_17416</name>
</gene>
<evidence type="ECO:0000313" key="1">
    <source>
        <dbReference type="EMBL" id="KOB69038.1"/>
    </source>
</evidence>
<dbReference type="EMBL" id="JTDY01003767">
    <property type="protein sequence ID" value="KOB69038.1"/>
    <property type="molecule type" value="Genomic_DNA"/>
</dbReference>
<reference evidence="1 2" key="1">
    <citation type="journal article" date="2015" name="Genome Biol. Evol.">
        <title>The genome of winter moth (Operophtera brumata) provides a genomic perspective on sexual dimorphism and phenology.</title>
        <authorList>
            <person name="Derks M.F."/>
            <person name="Smit S."/>
            <person name="Salis L."/>
            <person name="Schijlen E."/>
            <person name="Bossers A."/>
            <person name="Mateman C."/>
            <person name="Pijl A.S."/>
            <person name="de Ridder D."/>
            <person name="Groenen M.A."/>
            <person name="Visser M.E."/>
            <person name="Megens H.J."/>
        </authorList>
    </citation>
    <scope>NUCLEOTIDE SEQUENCE [LARGE SCALE GENOMIC DNA]</scope>
    <source>
        <strain evidence="1">WM2013NL</strain>
        <tissue evidence="1">Head and thorax</tissue>
    </source>
</reference>
<name>A0A0L7L0L3_OPEBR</name>
<comment type="caution">
    <text evidence="1">The sequence shown here is derived from an EMBL/GenBank/DDBJ whole genome shotgun (WGS) entry which is preliminary data.</text>
</comment>
<dbReference type="Proteomes" id="UP000037510">
    <property type="component" value="Unassembled WGS sequence"/>
</dbReference>
<evidence type="ECO:0000313" key="2">
    <source>
        <dbReference type="Proteomes" id="UP000037510"/>
    </source>
</evidence>
<organism evidence="1 2">
    <name type="scientific">Operophtera brumata</name>
    <name type="common">Winter moth</name>
    <name type="synonym">Phalaena brumata</name>
    <dbReference type="NCBI Taxonomy" id="104452"/>
    <lineage>
        <taxon>Eukaryota</taxon>
        <taxon>Metazoa</taxon>
        <taxon>Ecdysozoa</taxon>
        <taxon>Arthropoda</taxon>
        <taxon>Hexapoda</taxon>
        <taxon>Insecta</taxon>
        <taxon>Pterygota</taxon>
        <taxon>Neoptera</taxon>
        <taxon>Endopterygota</taxon>
        <taxon>Lepidoptera</taxon>
        <taxon>Glossata</taxon>
        <taxon>Ditrysia</taxon>
        <taxon>Geometroidea</taxon>
        <taxon>Geometridae</taxon>
        <taxon>Larentiinae</taxon>
        <taxon>Operophtera</taxon>
    </lineage>
</organism>
<proteinExistence type="predicted"/>
<sequence>MIENTVNGMLHKYPIKSAVWYPHLKFMPSLLLFRISAIFWEDYFKKLHLGVRKFLNKESNKTMEAARSKDSV</sequence>
<protein>
    <submittedName>
        <fullName evidence="1">Fatty acyl reductase</fullName>
    </submittedName>
</protein>
<accession>A0A0L7L0L3</accession>